<dbReference type="RefSeq" id="WP_084545188.1">
    <property type="nucleotide sequence ID" value="NZ_AXWS01000015.1"/>
</dbReference>
<reference evidence="3" key="3">
    <citation type="submission" date="2025-08" db="UniProtKB">
        <authorList>
            <consortium name="RefSeq"/>
        </authorList>
    </citation>
    <scope>IDENTIFICATION</scope>
</reference>
<protein>
    <submittedName>
        <fullName evidence="3">GSCFA domain-containing protein</fullName>
        <ecNumber evidence="3">3.1.-.-</ecNumber>
    </submittedName>
</protein>
<organism evidence="2 3">
    <name type="scientific">Derxia gummosa DSM 723</name>
    <dbReference type="NCBI Taxonomy" id="1121388"/>
    <lineage>
        <taxon>Bacteria</taxon>
        <taxon>Pseudomonadati</taxon>
        <taxon>Pseudomonadota</taxon>
        <taxon>Betaproteobacteria</taxon>
        <taxon>Burkholderiales</taxon>
        <taxon>Alcaligenaceae</taxon>
        <taxon>Derxia</taxon>
    </lineage>
</organism>
<keyword evidence="2" id="KW-1185">Reference proteome</keyword>
<evidence type="ECO:0000259" key="1">
    <source>
        <dbReference type="Pfam" id="PF08885"/>
    </source>
</evidence>
<dbReference type="EC" id="3.1.-.-" evidence="3"/>
<reference evidence="3" key="2">
    <citation type="journal article" date="2022" name="Glycobiology">
        <title>The SGNH hydrolase family: a template for carbohydrate diversity.</title>
        <authorList>
            <person name="Anderson A.C."/>
            <person name="Stangherlin S."/>
            <person name="Pimentel K.N."/>
            <person name="Weadge J.T."/>
            <person name="Clarke A.J."/>
        </authorList>
    </citation>
    <scope>NUCLEOTIDE SEQUENCE</scope>
</reference>
<proteinExistence type="predicted"/>
<dbReference type="Pfam" id="PF08885">
    <property type="entry name" value="GSCFA"/>
    <property type="match status" value="1"/>
</dbReference>
<dbReference type="OrthoDB" id="369216at2"/>
<feature type="domain" description="GSCFA" evidence="1">
    <location>
        <begin position="61"/>
        <end position="296"/>
    </location>
</feature>
<evidence type="ECO:0000313" key="3">
    <source>
        <dbReference type="RefSeq" id="WP_084545188.1"/>
    </source>
</evidence>
<accession>A0A8B6XBJ6</accession>
<dbReference type="Proteomes" id="UP000675920">
    <property type="component" value="Unplaced"/>
</dbReference>
<reference evidence="3" key="1">
    <citation type="journal article" date="2004" name="Prog. Lipid Res.">
        <title>GDSL family of serine esterases/lipases.</title>
        <authorList>
            <person name="Akoh C.C."/>
            <person name="Lee G.C."/>
            <person name="Liaw Y.C."/>
            <person name="Huang T.H."/>
            <person name="Shaw J.F."/>
        </authorList>
    </citation>
    <scope>NUCLEOTIDE SEQUENCE</scope>
</reference>
<sequence length="417" mass="47970">MSMVIYEQDGVRRRTSGSFYRGETVNYHPQDASFERADAIEQYFVHGWMPEKGFVSKNTPIVAFGSCFAANISKYLHARGYDVLTKRDNKSYVTSMGDGIVHTFALRQQFEWAWLRKVPTVELWHGYKAEQFGYSEDARRDTEMLFNRASVFIITLGLSEIWYDEPTGEVFWRAVPASKIDPSRHKFRVSTHAENLENLRAIHALIRRFRPEVPVLFTVSPIPLTATFRPVSCITANSVSKAILRSALDEFIREANDPKLFYFPSYEIVMHGFNHQWIDDRKHVYSHVLDFNMKVFEHFFCTPGLPREELESSFRRALLLDQAIGREGHSVAAVKPATERRPLLTRDERIEQRREARRAARVAERIQQRKQVKAEATAAAVPARKIASAAAMPAGVPVRPRRGWRARLAAWFGRHAA</sequence>
<dbReference type="InterPro" id="IPR014982">
    <property type="entry name" value="GSCFA"/>
</dbReference>
<evidence type="ECO:0000313" key="2">
    <source>
        <dbReference type="Proteomes" id="UP000675920"/>
    </source>
</evidence>
<dbReference type="AlphaFoldDB" id="A0A8B6XBJ6"/>
<name>A0A8B6XBJ6_9BURK</name>